<evidence type="ECO:0000256" key="2">
    <source>
        <dbReference type="ARBA" id="ARBA00022516"/>
    </source>
</evidence>
<evidence type="ECO:0000256" key="3">
    <source>
        <dbReference type="ARBA" id="ARBA00022801"/>
    </source>
</evidence>
<keyword evidence="4" id="KW-0276">Fatty acid metabolism</keyword>
<keyword evidence="3" id="KW-0378">Hydrolase</keyword>
<organism evidence="10 11">
    <name type="scientific">Slackia equolifaciens</name>
    <dbReference type="NCBI Taxonomy" id="498718"/>
    <lineage>
        <taxon>Bacteria</taxon>
        <taxon>Bacillati</taxon>
        <taxon>Actinomycetota</taxon>
        <taxon>Coriobacteriia</taxon>
        <taxon>Eggerthellales</taxon>
        <taxon>Eggerthellaceae</taxon>
        <taxon>Slackia</taxon>
    </lineage>
</organism>
<feature type="domain" description="Acyl-ACP thioesterase N-terminal hotdog" evidence="8">
    <location>
        <begin position="43"/>
        <end position="165"/>
    </location>
</feature>
<reference evidence="10" key="2">
    <citation type="submission" date="2021-09" db="EMBL/GenBank/DDBJ databases">
        <authorList>
            <person name="Gilroy R."/>
        </authorList>
    </citation>
    <scope>NUCLEOTIDE SEQUENCE</scope>
    <source>
        <strain evidence="10">ChiGjej6B6-11269</strain>
    </source>
</reference>
<dbReference type="SUPFAM" id="SSF54637">
    <property type="entry name" value="Thioesterase/thiol ester dehydrase-isomerase"/>
    <property type="match status" value="2"/>
</dbReference>
<evidence type="ECO:0000256" key="7">
    <source>
        <dbReference type="ARBA" id="ARBA00023160"/>
    </source>
</evidence>
<keyword evidence="5" id="KW-0809">Transit peptide</keyword>
<comment type="caution">
    <text evidence="10">The sequence shown here is derived from an EMBL/GenBank/DDBJ whole genome shotgun (WGS) entry which is preliminary data.</text>
</comment>
<sequence>MSETERIVNAPDAANTAATDAAQPAPLTLADLRQDPAVYTFPARIRYSEVDHNAQLTLPSLVNYFQDCSTFQSEDLGVGMQWLKDQQKAWVLSHWRVIVDRYPMLNETVTIGTFASRFKGLMAHRNFFMADESGTIIAKADTTWIFMDLAKGRPVKATSEHVDPYGTHEPLPMPPDPSRKIKLPAAMEERESFAVRRSMIDTNEHVNNCQYLQMAMEMLPREAAVRTARIDFRRAAVMGDVIHPFIAQEEGRTVVELRDTEGAPFVAVEMQ</sequence>
<proteinExistence type="inferred from homology"/>
<comment type="similarity">
    <text evidence="1">Belongs to the acyl-ACP thioesterase family.</text>
</comment>
<evidence type="ECO:0008006" key="12">
    <source>
        <dbReference type="Google" id="ProtNLM"/>
    </source>
</evidence>
<dbReference type="EMBL" id="DYWI01000205">
    <property type="protein sequence ID" value="HJF66575.1"/>
    <property type="molecule type" value="Genomic_DNA"/>
</dbReference>
<gene>
    <name evidence="10" type="ORF">K8U77_10755</name>
</gene>
<keyword evidence="7" id="KW-0275">Fatty acid biosynthesis</keyword>
<dbReference type="PANTHER" id="PTHR31727:SF6">
    <property type="entry name" value="OLEOYL-ACYL CARRIER PROTEIN THIOESTERASE 1, CHLOROPLASTIC"/>
    <property type="match status" value="1"/>
</dbReference>
<dbReference type="GO" id="GO:0016297">
    <property type="term" value="F:fatty acyl-[ACP] hydrolase activity"/>
    <property type="evidence" value="ECO:0007669"/>
    <property type="project" value="InterPro"/>
</dbReference>
<keyword evidence="2" id="KW-0444">Lipid biosynthesis</keyword>
<dbReference type="Proteomes" id="UP000786989">
    <property type="component" value="Unassembled WGS sequence"/>
</dbReference>
<dbReference type="PANTHER" id="PTHR31727">
    <property type="entry name" value="OLEOYL-ACYL CARRIER PROTEIN THIOESTERASE 1, CHLOROPLASTIC"/>
    <property type="match status" value="1"/>
</dbReference>
<dbReference type="Pfam" id="PF20791">
    <property type="entry name" value="Acyl-ACP_TE_C"/>
    <property type="match status" value="1"/>
</dbReference>
<accession>A0A9D2UZ70</accession>
<dbReference type="AlphaFoldDB" id="A0A9D2UZ70"/>
<evidence type="ECO:0000256" key="6">
    <source>
        <dbReference type="ARBA" id="ARBA00023098"/>
    </source>
</evidence>
<dbReference type="Pfam" id="PF01643">
    <property type="entry name" value="Acyl-ACP_TE"/>
    <property type="match status" value="1"/>
</dbReference>
<dbReference type="InterPro" id="IPR045023">
    <property type="entry name" value="FATA/B"/>
</dbReference>
<evidence type="ECO:0000313" key="10">
    <source>
        <dbReference type="EMBL" id="HJF66575.1"/>
    </source>
</evidence>
<evidence type="ECO:0000256" key="1">
    <source>
        <dbReference type="ARBA" id="ARBA00006500"/>
    </source>
</evidence>
<dbReference type="InterPro" id="IPR049427">
    <property type="entry name" value="Acyl-ACP_TE_C"/>
</dbReference>
<dbReference type="InterPro" id="IPR002864">
    <property type="entry name" value="Acyl-ACP_thioesterase_NHD"/>
</dbReference>
<dbReference type="InterPro" id="IPR029069">
    <property type="entry name" value="HotDog_dom_sf"/>
</dbReference>
<keyword evidence="6" id="KW-0443">Lipid metabolism</keyword>
<evidence type="ECO:0000259" key="8">
    <source>
        <dbReference type="Pfam" id="PF01643"/>
    </source>
</evidence>
<evidence type="ECO:0000256" key="5">
    <source>
        <dbReference type="ARBA" id="ARBA00022946"/>
    </source>
</evidence>
<dbReference type="GO" id="GO:0000036">
    <property type="term" value="F:acyl carrier activity"/>
    <property type="evidence" value="ECO:0007669"/>
    <property type="project" value="TreeGrafter"/>
</dbReference>
<dbReference type="Gene3D" id="3.10.129.10">
    <property type="entry name" value="Hotdog Thioesterase"/>
    <property type="match status" value="1"/>
</dbReference>
<name>A0A9D2UZ70_9ACTN</name>
<evidence type="ECO:0000259" key="9">
    <source>
        <dbReference type="Pfam" id="PF20791"/>
    </source>
</evidence>
<dbReference type="CDD" id="cd00586">
    <property type="entry name" value="4HBT"/>
    <property type="match status" value="1"/>
</dbReference>
<evidence type="ECO:0000256" key="4">
    <source>
        <dbReference type="ARBA" id="ARBA00022832"/>
    </source>
</evidence>
<evidence type="ECO:0000313" key="11">
    <source>
        <dbReference type="Proteomes" id="UP000786989"/>
    </source>
</evidence>
<feature type="domain" description="Acyl-ACP thioesterase-like C-terminal" evidence="9">
    <location>
        <begin position="188"/>
        <end position="246"/>
    </location>
</feature>
<reference evidence="10" key="1">
    <citation type="journal article" date="2021" name="PeerJ">
        <title>Extensive microbial diversity within the chicken gut microbiome revealed by metagenomics and culture.</title>
        <authorList>
            <person name="Gilroy R."/>
            <person name="Ravi A."/>
            <person name="Getino M."/>
            <person name="Pursley I."/>
            <person name="Horton D.L."/>
            <person name="Alikhan N.F."/>
            <person name="Baker D."/>
            <person name="Gharbi K."/>
            <person name="Hall N."/>
            <person name="Watson M."/>
            <person name="Adriaenssens E.M."/>
            <person name="Foster-Nyarko E."/>
            <person name="Jarju S."/>
            <person name="Secka A."/>
            <person name="Antonio M."/>
            <person name="Oren A."/>
            <person name="Chaudhuri R.R."/>
            <person name="La Ragione R."/>
            <person name="Hildebrand F."/>
            <person name="Pallen M.J."/>
        </authorList>
    </citation>
    <scope>NUCLEOTIDE SEQUENCE</scope>
    <source>
        <strain evidence="10">ChiGjej6B6-11269</strain>
    </source>
</reference>
<protein>
    <recommendedName>
        <fullName evidence="12">Acyl-[acyl-carrier-protein] thioesterase</fullName>
    </recommendedName>
</protein>